<dbReference type="Gene3D" id="1.10.8.1220">
    <property type="match status" value="1"/>
</dbReference>
<dbReference type="FunFam" id="3.40.50.300:FF:000362">
    <property type="entry name" value="Dynein, axonemal, heavy chain 6"/>
    <property type="match status" value="1"/>
</dbReference>
<dbReference type="GO" id="GO:0045505">
    <property type="term" value="F:dynein intermediate chain binding"/>
    <property type="evidence" value="ECO:0007669"/>
    <property type="project" value="InterPro"/>
</dbReference>
<evidence type="ECO:0000259" key="1">
    <source>
        <dbReference type="Pfam" id="PF03028"/>
    </source>
</evidence>
<proteinExistence type="predicted"/>
<dbReference type="GO" id="GO:0008569">
    <property type="term" value="F:minus-end-directed microtubule motor activity"/>
    <property type="evidence" value="ECO:0007669"/>
    <property type="project" value="InterPro"/>
</dbReference>
<dbReference type="Pfam" id="PF03028">
    <property type="entry name" value="Dynein_heavy"/>
    <property type="match status" value="1"/>
</dbReference>
<protein>
    <recommendedName>
        <fullName evidence="5">Dynein heavy chain region D6 P-loop domain-containing protein</fullName>
    </recommendedName>
</protein>
<dbReference type="AlphaFoldDB" id="A0A1Y1MZ03"/>
<dbReference type="InterPro" id="IPR027417">
    <property type="entry name" value="P-loop_NTPase"/>
</dbReference>
<evidence type="ECO:0000259" key="2">
    <source>
        <dbReference type="Pfam" id="PF18198"/>
    </source>
</evidence>
<dbReference type="Gene3D" id="3.40.50.300">
    <property type="entry name" value="P-loop containing nucleotide triphosphate hydrolases"/>
    <property type="match status" value="1"/>
</dbReference>
<organism evidence="4">
    <name type="scientific">Photinus pyralis</name>
    <name type="common">Common eastern firefly</name>
    <name type="synonym">Lampyris pyralis</name>
    <dbReference type="NCBI Taxonomy" id="7054"/>
    <lineage>
        <taxon>Eukaryota</taxon>
        <taxon>Metazoa</taxon>
        <taxon>Ecdysozoa</taxon>
        <taxon>Arthropoda</taxon>
        <taxon>Hexapoda</taxon>
        <taxon>Insecta</taxon>
        <taxon>Pterygota</taxon>
        <taxon>Neoptera</taxon>
        <taxon>Endopterygota</taxon>
        <taxon>Coleoptera</taxon>
        <taxon>Polyphaga</taxon>
        <taxon>Elateriformia</taxon>
        <taxon>Elateroidea</taxon>
        <taxon>Lampyridae</taxon>
        <taxon>Lampyrinae</taxon>
        <taxon>Photinus</taxon>
    </lineage>
</organism>
<dbReference type="FunFam" id="1.20.1270.280:FF:000001">
    <property type="entry name" value="dynein heavy chain 7, axonemal"/>
    <property type="match status" value="1"/>
</dbReference>
<dbReference type="Pfam" id="PF18199">
    <property type="entry name" value="Dynein_C"/>
    <property type="match status" value="1"/>
</dbReference>
<dbReference type="GO" id="GO:0007018">
    <property type="term" value="P:microtubule-based movement"/>
    <property type="evidence" value="ECO:0007669"/>
    <property type="project" value="InterPro"/>
</dbReference>
<dbReference type="InterPro" id="IPR042219">
    <property type="entry name" value="AAA_lid_11_sf"/>
</dbReference>
<feature type="domain" description="Dynein heavy chain AAA lid" evidence="2">
    <location>
        <begin position="335"/>
        <end position="474"/>
    </location>
</feature>
<dbReference type="InterPro" id="IPR004273">
    <property type="entry name" value="Dynein_heavy_D6_P-loop"/>
</dbReference>
<feature type="domain" description="Dynein heavy chain C-terminal" evidence="3">
    <location>
        <begin position="483"/>
        <end position="671"/>
    </location>
</feature>
<dbReference type="FunFam" id="1.10.8.720:FF:000001">
    <property type="entry name" value="dynein heavy chain 7, axonemal"/>
    <property type="match status" value="1"/>
</dbReference>
<dbReference type="InterPro" id="IPR026983">
    <property type="entry name" value="DHC"/>
</dbReference>
<dbReference type="PANTHER" id="PTHR22878:SF73">
    <property type="entry name" value="DYNEIN AXONEMAL HEAVY CHAIN 1"/>
    <property type="match status" value="1"/>
</dbReference>
<evidence type="ECO:0000313" key="4">
    <source>
        <dbReference type="EMBL" id="JAV90893.1"/>
    </source>
</evidence>
<name>A0A1Y1MZ03_PHOPY</name>
<feature type="domain" description="Dynein heavy chain region D6 P-loop" evidence="1">
    <location>
        <begin position="187"/>
        <end position="299"/>
    </location>
</feature>
<reference evidence="4" key="1">
    <citation type="journal article" date="2016" name="Sci. Rep.">
        <title>Molecular characterization of firefly nuptial gifts: a multi-omics approach sheds light on postcopulatory sexual selection.</title>
        <authorList>
            <person name="Al-Wathiqui N."/>
            <person name="Fallon T.R."/>
            <person name="South A."/>
            <person name="Weng J.K."/>
            <person name="Lewis S.M."/>
        </authorList>
    </citation>
    <scope>NUCLEOTIDE SEQUENCE</scope>
</reference>
<evidence type="ECO:0008006" key="5">
    <source>
        <dbReference type="Google" id="ProtNLM"/>
    </source>
</evidence>
<dbReference type="EMBL" id="GEZM01017149">
    <property type="protein sequence ID" value="JAV90893.1"/>
    <property type="molecule type" value="Transcribed_RNA"/>
</dbReference>
<evidence type="ECO:0000259" key="3">
    <source>
        <dbReference type="Pfam" id="PF18199"/>
    </source>
</evidence>
<dbReference type="Gene3D" id="1.10.8.720">
    <property type="entry name" value="Region D6 of dynein motor"/>
    <property type="match status" value="1"/>
</dbReference>
<sequence>MILQCPIPDDINQRVEIVNQYLTFSLYSNVCRSLFEKHKLLFAFLLCIRILLDEKKVDPHEWHFFLAGGSPLRDAPNPAPEWISLKAWNEIMAMENLSSFGEFVRAFPHQLSHYKKVFESLEPHREELPAPFNKSLDDFQKLFVLKGLRPDKVTNGMQDFITSHLGRRFVEPQTTDLSAMFKESSSIIPLIFVLSTGTDPAADLYKFADRMKMAKRLFSISLGQGQGPRAEKMMTDALDVGSWVFFQNCHLAPSWMPRLERLVETLNPDQVHREFRLWLTSTPSPQFPVSILQNSAKMTVEPPRGVKANMLRAYLNQVSDLLDFFHSEHEKVATFKWLLFSLCLFHGVLLERRKFGPLGFNIPYEFTDGDLKICISQLHMFLLEYSEIPFKVLVYTAGHINYGGRVTDDWDRRCLMNVLAEYYNPDVVTDEHVFDETGAYRQLSAEAPISEYLDYIKRLPLNDEPQLFGLHSNADISCAQAYTYTCLNTLLLLQPKQVGGAAASQEEVTSNAATGILDILPKEFDLAYISEQYPVLYEESLNTVLIQEAIRYNKLLKIIQTTLKDLLKALKGLVVMSETLEKMTGSLFKNSVPAIWASKAYPSLKPLGAWVSDLIARVKFLDTWVANGIPNAFWISGFYFPQAFLTGTLQNYARTLVLSIDTIGFGFQVSYQSLTVDNGSIFFRS</sequence>
<dbReference type="InterPro" id="IPR041658">
    <property type="entry name" value="AAA_lid_11"/>
</dbReference>
<dbReference type="InterPro" id="IPR041228">
    <property type="entry name" value="Dynein_C"/>
</dbReference>
<dbReference type="Gene3D" id="1.20.1270.280">
    <property type="match status" value="1"/>
</dbReference>
<accession>A0A1Y1MZ03</accession>
<dbReference type="GO" id="GO:0030286">
    <property type="term" value="C:dynein complex"/>
    <property type="evidence" value="ECO:0007669"/>
    <property type="project" value="InterPro"/>
</dbReference>
<dbReference type="GO" id="GO:0051959">
    <property type="term" value="F:dynein light intermediate chain binding"/>
    <property type="evidence" value="ECO:0007669"/>
    <property type="project" value="InterPro"/>
</dbReference>
<dbReference type="PANTHER" id="PTHR22878">
    <property type="entry name" value="DYNEIN HEAVY CHAIN 6, AXONEMAL-LIKE-RELATED"/>
    <property type="match status" value="1"/>
</dbReference>
<dbReference type="Pfam" id="PF18198">
    <property type="entry name" value="AAA_lid_11"/>
    <property type="match status" value="1"/>
</dbReference>